<accession>A0A364K6R9</accession>
<organism evidence="2 3">
    <name type="scientific">Thermoflavimicrobium daqui</name>
    <dbReference type="NCBI Taxonomy" id="2137476"/>
    <lineage>
        <taxon>Bacteria</taxon>
        <taxon>Bacillati</taxon>
        <taxon>Bacillota</taxon>
        <taxon>Bacilli</taxon>
        <taxon>Bacillales</taxon>
        <taxon>Thermoactinomycetaceae</taxon>
        <taxon>Thermoflavimicrobium</taxon>
    </lineage>
</organism>
<name>A0A364K6R9_9BACL</name>
<dbReference type="OrthoDB" id="4305745at2"/>
<dbReference type="InterPro" id="IPR044717">
    <property type="entry name" value="NIC1"/>
</dbReference>
<dbReference type="Pfam" id="PF00857">
    <property type="entry name" value="Isochorismatase"/>
    <property type="match status" value="1"/>
</dbReference>
<evidence type="ECO:0000259" key="1">
    <source>
        <dbReference type="Pfam" id="PF00857"/>
    </source>
</evidence>
<dbReference type="EMBL" id="QJKK01000003">
    <property type="protein sequence ID" value="RAL25890.1"/>
    <property type="molecule type" value="Genomic_DNA"/>
</dbReference>
<dbReference type="GO" id="GO:0008936">
    <property type="term" value="F:nicotinamidase activity"/>
    <property type="evidence" value="ECO:0007669"/>
    <property type="project" value="InterPro"/>
</dbReference>
<gene>
    <name evidence="2" type="ORF">DL897_07380</name>
</gene>
<dbReference type="InterPro" id="IPR000868">
    <property type="entry name" value="Isochorismatase-like_dom"/>
</dbReference>
<dbReference type="GO" id="GO:0019365">
    <property type="term" value="P:pyridine nucleotide salvage"/>
    <property type="evidence" value="ECO:0007669"/>
    <property type="project" value="InterPro"/>
</dbReference>
<reference evidence="2 3" key="1">
    <citation type="submission" date="2018-06" db="EMBL/GenBank/DDBJ databases">
        <title>Thermoflavimicrobium daqus sp. nov., a thermophilic microbe isolated from Moutai-flavour Daqu.</title>
        <authorList>
            <person name="Wang X."/>
            <person name="Zhou H."/>
        </authorList>
    </citation>
    <scope>NUCLEOTIDE SEQUENCE [LARGE SCALE GENOMIC DNA]</scope>
    <source>
        <strain evidence="2 3">FBKL4.011</strain>
    </source>
</reference>
<comment type="caution">
    <text evidence="2">The sequence shown here is derived from an EMBL/GenBank/DDBJ whole genome shotgun (WGS) entry which is preliminary data.</text>
</comment>
<keyword evidence="2" id="KW-0378">Hydrolase</keyword>
<dbReference type="CDD" id="cd00431">
    <property type="entry name" value="cysteine_hydrolases"/>
    <property type="match status" value="1"/>
</dbReference>
<dbReference type="AlphaFoldDB" id="A0A364K6R9"/>
<dbReference type="Proteomes" id="UP000251213">
    <property type="component" value="Unassembled WGS sequence"/>
</dbReference>
<dbReference type="SUPFAM" id="SSF52499">
    <property type="entry name" value="Isochorismatase-like hydrolases"/>
    <property type="match status" value="1"/>
</dbReference>
<evidence type="ECO:0000313" key="2">
    <source>
        <dbReference type="EMBL" id="RAL25890.1"/>
    </source>
</evidence>
<feature type="domain" description="Isochorismatase-like" evidence="1">
    <location>
        <begin position="60"/>
        <end position="200"/>
    </location>
</feature>
<dbReference type="Gene3D" id="3.40.50.850">
    <property type="entry name" value="Isochorismatase-like"/>
    <property type="match status" value="1"/>
</dbReference>
<protein>
    <submittedName>
        <fullName evidence="2">Cysteine hydrolase</fullName>
    </submittedName>
</protein>
<evidence type="ECO:0000313" key="3">
    <source>
        <dbReference type="Proteomes" id="UP000251213"/>
    </source>
</evidence>
<dbReference type="InterPro" id="IPR036380">
    <property type="entry name" value="Isochorismatase-like_sf"/>
</dbReference>
<keyword evidence="3" id="KW-1185">Reference proteome</keyword>
<dbReference type="PANTHER" id="PTHR47297">
    <property type="match status" value="1"/>
</dbReference>
<proteinExistence type="predicted"/>
<dbReference type="PANTHER" id="PTHR47297:SF2">
    <property type="entry name" value="OS02G0606800 PROTEIN"/>
    <property type="match status" value="1"/>
</dbReference>
<reference evidence="2 3" key="2">
    <citation type="submission" date="2018-06" db="EMBL/GenBank/DDBJ databases">
        <authorList>
            <person name="Zhirakovskaya E."/>
        </authorList>
    </citation>
    <scope>NUCLEOTIDE SEQUENCE [LARGE SCALE GENOMIC DNA]</scope>
    <source>
        <strain evidence="2 3">FBKL4.011</strain>
    </source>
</reference>
<sequence>MSSRLGEKSLLERSIDKIGGLTLETRASFFEYMDNLSKELPKVHVEELIQQVNHIDHVYLVLVDIIKGFCETGALSSEKVNEMVEPVWNLAQSLLKKGIPHQNVVFLNDAHPKDAVEFSAFAPHCVRGTGEEEVVATLKPLQDLPGVQTFSKNATTGLFGINQQGQAFHSWLEEVFTKRDSLFIVVGDCTDLCIYQNAMGIRLLANERNAQTQVVVSKEHVRTYDVSVKQAKQLNILAHPHEVIDQFFLYHMKLNGIQVVSSIET</sequence>